<evidence type="ECO:0000256" key="2">
    <source>
        <dbReference type="ARBA" id="ARBA00022448"/>
    </source>
</evidence>
<dbReference type="GO" id="GO:0005335">
    <property type="term" value="F:serotonin:sodium:chloride symporter activity"/>
    <property type="evidence" value="ECO:0007669"/>
    <property type="project" value="TreeGrafter"/>
</dbReference>
<evidence type="ECO:0000256" key="3">
    <source>
        <dbReference type="ARBA" id="ARBA00022692"/>
    </source>
</evidence>
<keyword evidence="2" id="KW-0813">Transport</keyword>
<dbReference type="PANTHER" id="PTHR23506">
    <property type="entry name" value="GH10249P"/>
    <property type="match status" value="1"/>
</dbReference>
<evidence type="ECO:0000256" key="1">
    <source>
        <dbReference type="ARBA" id="ARBA00004141"/>
    </source>
</evidence>
<keyword evidence="9" id="KW-1185">Reference proteome</keyword>
<dbReference type="InterPro" id="IPR036259">
    <property type="entry name" value="MFS_trans_sf"/>
</dbReference>
<dbReference type="InterPro" id="IPR020846">
    <property type="entry name" value="MFS_dom"/>
</dbReference>
<feature type="transmembrane region" description="Helical" evidence="6">
    <location>
        <begin position="45"/>
        <end position="64"/>
    </location>
</feature>
<evidence type="ECO:0000313" key="9">
    <source>
        <dbReference type="Proteomes" id="UP000886611"/>
    </source>
</evidence>
<dbReference type="Gene3D" id="1.20.1250.20">
    <property type="entry name" value="MFS general substrate transporter like domains"/>
    <property type="match status" value="1"/>
</dbReference>
<feature type="non-terminal residue" evidence="8">
    <location>
        <position position="215"/>
    </location>
</feature>
<keyword evidence="3 6" id="KW-0812">Transmembrane</keyword>
<comment type="caution">
    <text evidence="8">The sequence shown here is derived from an EMBL/GenBank/DDBJ whole genome shotgun (WGS) entry which is preliminary data.</text>
</comment>
<reference evidence="8 9" key="1">
    <citation type="journal article" date="2021" name="Cell">
        <title>Tracing the genetic footprints of vertebrate landing in non-teleost ray-finned fishes.</title>
        <authorList>
            <person name="Bi X."/>
            <person name="Wang K."/>
            <person name="Yang L."/>
            <person name="Pan H."/>
            <person name="Jiang H."/>
            <person name="Wei Q."/>
            <person name="Fang M."/>
            <person name="Yu H."/>
            <person name="Zhu C."/>
            <person name="Cai Y."/>
            <person name="He Y."/>
            <person name="Gan X."/>
            <person name="Zeng H."/>
            <person name="Yu D."/>
            <person name="Zhu Y."/>
            <person name="Jiang H."/>
            <person name="Qiu Q."/>
            <person name="Yang H."/>
            <person name="Zhang Y.E."/>
            <person name="Wang W."/>
            <person name="Zhu M."/>
            <person name="He S."/>
            <person name="Zhang G."/>
        </authorList>
    </citation>
    <scope>NUCLEOTIDE SEQUENCE [LARGE SCALE GENOMIC DNA]</scope>
    <source>
        <strain evidence="8">Bchr_013</strain>
    </source>
</reference>
<evidence type="ECO:0000259" key="7">
    <source>
        <dbReference type="PROSITE" id="PS50850"/>
    </source>
</evidence>
<organism evidence="8 9">
    <name type="scientific">Polypterus senegalus</name>
    <name type="common">Senegal bichir</name>
    <dbReference type="NCBI Taxonomy" id="55291"/>
    <lineage>
        <taxon>Eukaryota</taxon>
        <taxon>Metazoa</taxon>
        <taxon>Chordata</taxon>
        <taxon>Craniata</taxon>
        <taxon>Vertebrata</taxon>
        <taxon>Euteleostomi</taxon>
        <taxon>Actinopterygii</taxon>
        <taxon>Polypteriformes</taxon>
        <taxon>Polypteridae</taxon>
        <taxon>Polypterus</taxon>
    </lineage>
</organism>
<dbReference type="EMBL" id="JAATIS010004040">
    <property type="protein sequence ID" value="KAG2462392.1"/>
    <property type="molecule type" value="Genomic_DNA"/>
</dbReference>
<dbReference type="GO" id="GO:0043195">
    <property type="term" value="C:terminal bouton"/>
    <property type="evidence" value="ECO:0007669"/>
    <property type="project" value="TreeGrafter"/>
</dbReference>
<feature type="transmembrane region" description="Helical" evidence="6">
    <location>
        <begin position="88"/>
        <end position="113"/>
    </location>
</feature>
<gene>
    <name evidence="8" type="primary">Slc18a2_1</name>
    <name evidence="8" type="ORF">GTO96_0001895</name>
</gene>
<dbReference type="AlphaFoldDB" id="A0A8X7X9M2"/>
<dbReference type="PROSITE" id="PS50850">
    <property type="entry name" value="MFS"/>
    <property type="match status" value="1"/>
</dbReference>
<evidence type="ECO:0000256" key="4">
    <source>
        <dbReference type="ARBA" id="ARBA00022989"/>
    </source>
</evidence>
<keyword evidence="4 6" id="KW-1133">Transmembrane helix</keyword>
<dbReference type="GO" id="GO:0030672">
    <property type="term" value="C:synaptic vesicle membrane"/>
    <property type="evidence" value="ECO:0007669"/>
    <property type="project" value="TreeGrafter"/>
</dbReference>
<feature type="transmembrane region" description="Helical" evidence="6">
    <location>
        <begin position="15"/>
        <end position="33"/>
    </location>
</feature>
<dbReference type="Pfam" id="PF07690">
    <property type="entry name" value="MFS_1"/>
    <property type="match status" value="1"/>
</dbReference>
<sequence>MLASVYTADEERGNAMGIALGGLAMGVLVGPPFGSIMYEFVGKSAPFLILAALVLVDGALQLIVLEPSKVQPESQKGTSLFILLRDPYILIAAGSLCFANMAIAMLEPALPIWMMETMCSRKWQLGIPDHETAQSPLDILPNINETVLFGFRILMEGLDDDDGHVDFCLLIRPSLLEHHEALKEKETEKRVGVSTDFRATMNSYFEEIEHIEYQD</sequence>
<dbReference type="SUPFAM" id="SSF103473">
    <property type="entry name" value="MFS general substrate transporter"/>
    <property type="match status" value="1"/>
</dbReference>
<evidence type="ECO:0000256" key="5">
    <source>
        <dbReference type="ARBA" id="ARBA00023136"/>
    </source>
</evidence>
<dbReference type="InterPro" id="IPR011701">
    <property type="entry name" value="MFS"/>
</dbReference>
<evidence type="ECO:0000256" key="6">
    <source>
        <dbReference type="SAM" id="Phobius"/>
    </source>
</evidence>
<evidence type="ECO:0000313" key="8">
    <source>
        <dbReference type="EMBL" id="KAG2462392.1"/>
    </source>
</evidence>
<comment type="subcellular location">
    <subcellularLocation>
        <location evidence="1">Membrane</location>
        <topology evidence="1">Multi-pass membrane protein</topology>
    </subcellularLocation>
</comment>
<dbReference type="PANTHER" id="PTHR23506:SF30">
    <property type="entry name" value="SYNAPTIC VESICULAR AMINE TRANSPORTER"/>
    <property type="match status" value="1"/>
</dbReference>
<dbReference type="InterPro" id="IPR050930">
    <property type="entry name" value="MFS_Vesicular_Transporter"/>
</dbReference>
<proteinExistence type="predicted"/>
<keyword evidence="5 6" id="KW-0472">Membrane</keyword>
<feature type="domain" description="Major facilitator superfamily (MFS) profile" evidence="7">
    <location>
        <begin position="1"/>
        <end position="69"/>
    </location>
</feature>
<protein>
    <submittedName>
        <fullName evidence="8">VMAT2 protein</fullName>
    </submittedName>
</protein>
<dbReference type="GO" id="GO:0015842">
    <property type="term" value="P:aminergic neurotransmitter loading into synaptic vesicle"/>
    <property type="evidence" value="ECO:0007669"/>
    <property type="project" value="TreeGrafter"/>
</dbReference>
<dbReference type="Proteomes" id="UP000886611">
    <property type="component" value="Unassembled WGS sequence"/>
</dbReference>
<feature type="non-terminal residue" evidence="8">
    <location>
        <position position="1"/>
    </location>
</feature>
<name>A0A8X7X9M2_POLSE</name>
<accession>A0A8X7X9M2</accession>